<dbReference type="PANTHER" id="PTHR16301">
    <property type="entry name" value="IMPACT-RELATED"/>
    <property type="match status" value="1"/>
</dbReference>
<evidence type="ECO:0000313" key="4">
    <source>
        <dbReference type="Proteomes" id="UP001171111"/>
    </source>
</evidence>
<dbReference type="InterPro" id="IPR020568">
    <property type="entry name" value="Ribosomal_Su5_D2-typ_SF"/>
</dbReference>
<protein>
    <submittedName>
        <fullName evidence="3">YigZ family protein</fullName>
    </submittedName>
</protein>
<sequence>MFLLKEKISTQIEVKKSKFIATLAPFKDFESLNKALRDPKAAHVVWAYRYLNEFGQIVENSSDDGEPKGSSAPALLAALRGAELVDTCALVVRYFGGIKLGIGGLARAYGASVNEAIKSAKDMGVLEFFEKKESLKVFVPFALISRCEHFAKTKNINFSQEFNVAGCDFSFSINHSQKAELIKFCATLNIIVA</sequence>
<reference evidence="3 4" key="1">
    <citation type="submission" date="2023-06" db="EMBL/GenBank/DDBJ databases">
        <title>Campylobacter magnum sp. nov., isolated from cecal contents of domestic pigs (Sus scrofa domesticus).</title>
        <authorList>
            <person name="Papic B."/>
            <person name="Gruntar I."/>
        </authorList>
    </citation>
    <scope>NUCLEOTIDE SEQUENCE [LARGE SCALE GENOMIC DNA]</scope>
    <source>
        <strain evidence="4">34484-21</strain>
    </source>
</reference>
<feature type="domain" description="Impact N-terminal" evidence="2">
    <location>
        <begin position="15"/>
        <end position="117"/>
    </location>
</feature>
<dbReference type="InterPro" id="IPR001498">
    <property type="entry name" value="Impact_N"/>
</dbReference>
<dbReference type="PANTHER" id="PTHR16301:SF20">
    <property type="entry name" value="IMPACT FAMILY MEMBER YIGZ"/>
    <property type="match status" value="1"/>
</dbReference>
<gene>
    <name evidence="3" type="ORF">Q2362_06435</name>
</gene>
<dbReference type="InterPro" id="IPR023582">
    <property type="entry name" value="Impact"/>
</dbReference>
<evidence type="ECO:0000259" key="2">
    <source>
        <dbReference type="Pfam" id="PF01205"/>
    </source>
</evidence>
<proteinExistence type="inferred from homology"/>
<dbReference type="Gene3D" id="3.30.230.30">
    <property type="entry name" value="Impact, N-terminal domain"/>
    <property type="match status" value="1"/>
</dbReference>
<name>A0ABT8T9T8_9BACT</name>
<accession>A0ABT8T9T8</accession>
<organism evidence="3 4">
    <name type="scientific">Campylobacter magnus</name>
    <dbReference type="NCBI Taxonomy" id="3026462"/>
    <lineage>
        <taxon>Bacteria</taxon>
        <taxon>Pseudomonadati</taxon>
        <taxon>Campylobacterota</taxon>
        <taxon>Epsilonproteobacteria</taxon>
        <taxon>Campylobacterales</taxon>
        <taxon>Campylobacteraceae</taxon>
        <taxon>Campylobacter</taxon>
    </lineage>
</organism>
<keyword evidence="4" id="KW-1185">Reference proteome</keyword>
<dbReference type="Pfam" id="PF01205">
    <property type="entry name" value="Impact_N"/>
    <property type="match status" value="1"/>
</dbReference>
<dbReference type="RefSeq" id="WP_302244528.1">
    <property type="nucleotide sequence ID" value="NZ_JAULJQ010000007.1"/>
</dbReference>
<evidence type="ECO:0000313" key="3">
    <source>
        <dbReference type="EMBL" id="MDO2409733.1"/>
    </source>
</evidence>
<dbReference type="SUPFAM" id="SSF54211">
    <property type="entry name" value="Ribosomal protein S5 domain 2-like"/>
    <property type="match status" value="1"/>
</dbReference>
<evidence type="ECO:0000256" key="1">
    <source>
        <dbReference type="ARBA" id="ARBA00007665"/>
    </source>
</evidence>
<dbReference type="EMBL" id="JAULJQ010000007">
    <property type="protein sequence ID" value="MDO2409733.1"/>
    <property type="molecule type" value="Genomic_DNA"/>
</dbReference>
<dbReference type="Proteomes" id="UP001171111">
    <property type="component" value="Unassembled WGS sequence"/>
</dbReference>
<comment type="caution">
    <text evidence="3">The sequence shown here is derived from an EMBL/GenBank/DDBJ whole genome shotgun (WGS) entry which is preliminary data.</text>
</comment>
<comment type="similarity">
    <text evidence="1">Belongs to the IMPACT family.</text>
</comment>
<dbReference type="InterPro" id="IPR036956">
    <property type="entry name" value="Impact_N_sf"/>
</dbReference>